<accession>A0A7W8D321</accession>
<dbReference type="AlphaFoldDB" id="A0A7W8D321"/>
<sequence length="155" mass="17746">MHPNAQLIETFYRAFQRRDAEAMAACYATDVVFEDPAFGELRGADAGDMWRMLCARAKDLDVRFSAVQADDTAGRAHWEADYLFARTGRPVHNRIDATFRFRDGLIVEHRDRFDLWAWSRQALGLPGLLLGWSPLVRNTVRAQARSGLTQFQSKR</sequence>
<dbReference type="Gene3D" id="3.10.450.50">
    <property type="match status" value="1"/>
</dbReference>
<dbReference type="Proteomes" id="UP000521199">
    <property type="component" value="Unassembled WGS sequence"/>
</dbReference>
<evidence type="ECO:0000313" key="2">
    <source>
        <dbReference type="EMBL" id="MBB5206989.1"/>
    </source>
</evidence>
<organism evidence="2 3">
    <name type="scientific">Chiayiivirga flava</name>
    <dbReference type="NCBI Taxonomy" id="659595"/>
    <lineage>
        <taxon>Bacteria</taxon>
        <taxon>Pseudomonadati</taxon>
        <taxon>Pseudomonadota</taxon>
        <taxon>Gammaproteobacteria</taxon>
        <taxon>Lysobacterales</taxon>
        <taxon>Lysobacteraceae</taxon>
        <taxon>Chiayiivirga</taxon>
    </lineage>
</organism>
<keyword evidence="2" id="KW-0413">Isomerase</keyword>
<comment type="caution">
    <text evidence="2">The sequence shown here is derived from an EMBL/GenBank/DDBJ whole genome shotgun (WGS) entry which is preliminary data.</text>
</comment>
<dbReference type="Pfam" id="PF12680">
    <property type="entry name" value="SnoaL_2"/>
    <property type="match status" value="1"/>
</dbReference>
<reference evidence="2 3" key="1">
    <citation type="submission" date="2020-08" db="EMBL/GenBank/DDBJ databases">
        <title>Genomic Encyclopedia of Type Strains, Phase IV (KMG-IV): sequencing the most valuable type-strain genomes for metagenomic binning, comparative biology and taxonomic classification.</title>
        <authorList>
            <person name="Goeker M."/>
        </authorList>
    </citation>
    <scope>NUCLEOTIDE SEQUENCE [LARGE SCALE GENOMIC DNA]</scope>
    <source>
        <strain evidence="2 3">DSM 24163</strain>
    </source>
</reference>
<evidence type="ECO:0000313" key="3">
    <source>
        <dbReference type="Proteomes" id="UP000521199"/>
    </source>
</evidence>
<dbReference type="InterPro" id="IPR032710">
    <property type="entry name" value="NTF2-like_dom_sf"/>
</dbReference>
<evidence type="ECO:0000259" key="1">
    <source>
        <dbReference type="Pfam" id="PF12680"/>
    </source>
</evidence>
<feature type="domain" description="SnoaL-like" evidence="1">
    <location>
        <begin position="8"/>
        <end position="109"/>
    </location>
</feature>
<dbReference type="InterPro" id="IPR037401">
    <property type="entry name" value="SnoaL-like"/>
</dbReference>
<dbReference type="GO" id="GO:0016853">
    <property type="term" value="F:isomerase activity"/>
    <property type="evidence" value="ECO:0007669"/>
    <property type="project" value="UniProtKB-KW"/>
</dbReference>
<gene>
    <name evidence="2" type="ORF">HNQ52_000505</name>
</gene>
<dbReference type="RefSeq" id="WP_183959475.1">
    <property type="nucleotide sequence ID" value="NZ_JACHHP010000001.1"/>
</dbReference>
<protein>
    <submittedName>
        <fullName evidence="2">Ketosteroid isomerase-like protein</fullName>
    </submittedName>
</protein>
<keyword evidence="3" id="KW-1185">Reference proteome</keyword>
<name>A0A7W8D321_9GAMM</name>
<proteinExistence type="predicted"/>
<dbReference type="EMBL" id="JACHHP010000001">
    <property type="protein sequence ID" value="MBB5206989.1"/>
    <property type="molecule type" value="Genomic_DNA"/>
</dbReference>
<dbReference type="SUPFAM" id="SSF54427">
    <property type="entry name" value="NTF2-like"/>
    <property type="match status" value="1"/>
</dbReference>